<keyword evidence="3" id="KW-0804">Transcription</keyword>
<accession>A0A060T852</accession>
<dbReference type="EMBL" id="HG937693">
    <property type="protein sequence ID" value="CDP35067.1"/>
    <property type="molecule type" value="Genomic_DNA"/>
</dbReference>
<evidence type="ECO:0000256" key="4">
    <source>
        <dbReference type="ARBA" id="ARBA00023242"/>
    </source>
</evidence>
<feature type="compositionally biased region" description="Basic and acidic residues" evidence="7">
    <location>
        <begin position="117"/>
        <end position="133"/>
    </location>
</feature>
<dbReference type="PANTHER" id="PTHR11380">
    <property type="entry name" value="TRANSCRIPTION INITIATION FACTOR TFIID/SUPT3-RELATED"/>
    <property type="match status" value="1"/>
</dbReference>
<evidence type="ECO:0000256" key="1">
    <source>
        <dbReference type="ARBA" id="ARBA00004123"/>
    </source>
</evidence>
<evidence type="ECO:0000256" key="3">
    <source>
        <dbReference type="ARBA" id="ARBA00023163"/>
    </source>
</evidence>
<sequence length="145" mass="16876">MSAIDYTARRRRRANLFTNDLKSLMYAFGDVANPDPESVAVLEDILQEYIVNMCHEAFRVACVANRQKIKVDDFKFALRNDPRKLGRVEELLILQREIAEARKTFDNSEGKSLSKSFVEKQEKKKKKAEKDDKDEKDDNDDDKDE</sequence>
<evidence type="ECO:0000256" key="6">
    <source>
        <dbReference type="ARBA" id="ARBA00040136"/>
    </source>
</evidence>
<feature type="compositionally biased region" description="Acidic residues" evidence="7">
    <location>
        <begin position="134"/>
        <end position="145"/>
    </location>
</feature>
<reference evidence="8" key="2">
    <citation type="submission" date="2014-06" db="EMBL/GenBank/DDBJ databases">
        <title>The complete genome of Blastobotrys (Arxula) adeninivorans LS3 - a yeast of biotechnological interest.</title>
        <authorList>
            <person name="Kunze G."/>
            <person name="Gaillardin C."/>
            <person name="Czernicka M."/>
            <person name="Durrens P."/>
            <person name="Martin T."/>
            <person name="Boer E."/>
            <person name="Gabaldon T."/>
            <person name="Cruz J."/>
            <person name="Talla E."/>
            <person name="Marck C."/>
            <person name="Goffeau A."/>
            <person name="Barbe V."/>
            <person name="Baret P."/>
            <person name="Baronian K."/>
            <person name="Beier S."/>
            <person name="Bleykasten C."/>
            <person name="Bode R."/>
            <person name="Casaregola S."/>
            <person name="Despons L."/>
            <person name="Fairhead C."/>
            <person name="Giersberg M."/>
            <person name="Gierski P."/>
            <person name="Hahnel U."/>
            <person name="Hartmann A."/>
            <person name="Jankowska D."/>
            <person name="Jubin C."/>
            <person name="Jung P."/>
            <person name="Lafontaine I."/>
            <person name="Leh-Louis V."/>
            <person name="Lemaire M."/>
            <person name="Marcet-Houben M."/>
            <person name="Mascher M."/>
            <person name="Morel G."/>
            <person name="Richard G.-F."/>
            <person name="Riechen J."/>
            <person name="Sacerdot C."/>
            <person name="Sarkar A."/>
            <person name="Savel G."/>
            <person name="Schacherer J."/>
            <person name="Sherman D."/>
            <person name="Straub M.-L."/>
            <person name="Stein N."/>
            <person name="Thierry A."/>
            <person name="Trautwein-Schult A."/>
            <person name="Westhof E."/>
            <person name="Worch S."/>
            <person name="Dujon B."/>
            <person name="Souciet J.-L."/>
            <person name="Wincker P."/>
            <person name="Scholz U."/>
            <person name="Neuveglise N."/>
        </authorList>
    </citation>
    <scope>NUCLEOTIDE SEQUENCE</scope>
    <source>
        <strain evidence="8">LS3</strain>
    </source>
</reference>
<evidence type="ECO:0000313" key="8">
    <source>
        <dbReference type="EMBL" id="CDP35067.1"/>
    </source>
</evidence>
<comment type="similarity">
    <text evidence="5">Belongs to the TAF13 family.</text>
</comment>
<dbReference type="CDD" id="cd07978">
    <property type="entry name" value="HFD_TAF13"/>
    <property type="match status" value="1"/>
</dbReference>
<keyword evidence="4" id="KW-0539">Nucleus</keyword>
<dbReference type="Gene3D" id="1.10.20.10">
    <property type="entry name" value="Histone, subunit A"/>
    <property type="match status" value="1"/>
</dbReference>
<dbReference type="Pfam" id="PF02269">
    <property type="entry name" value="TFIID-18kDa"/>
    <property type="match status" value="1"/>
</dbReference>
<proteinExistence type="inferred from homology"/>
<keyword evidence="2" id="KW-0805">Transcription regulation</keyword>
<name>A0A060T852_BLAAD</name>
<dbReference type="AlphaFoldDB" id="A0A060T852"/>
<evidence type="ECO:0000256" key="7">
    <source>
        <dbReference type="SAM" id="MobiDB-lite"/>
    </source>
</evidence>
<dbReference type="SUPFAM" id="SSF47113">
    <property type="entry name" value="Histone-fold"/>
    <property type="match status" value="1"/>
</dbReference>
<feature type="region of interest" description="Disordered" evidence="7">
    <location>
        <begin position="105"/>
        <end position="145"/>
    </location>
</feature>
<dbReference type="GO" id="GO:0051123">
    <property type="term" value="P:RNA polymerase II preinitiation complex assembly"/>
    <property type="evidence" value="ECO:0007669"/>
    <property type="project" value="TreeGrafter"/>
</dbReference>
<reference evidence="8" key="1">
    <citation type="submission" date="2014-02" db="EMBL/GenBank/DDBJ databases">
        <authorList>
            <person name="Genoscope - CEA"/>
        </authorList>
    </citation>
    <scope>NUCLEOTIDE SEQUENCE</scope>
    <source>
        <strain evidence="8">LS3</strain>
    </source>
</reference>
<dbReference type="PANTHER" id="PTHR11380:SF5">
    <property type="entry name" value="TRANSCRIPTION INITIATION FACTOR TFIID SUBUNIT 13"/>
    <property type="match status" value="1"/>
</dbReference>
<evidence type="ECO:0000256" key="5">
    <source>
        <dbReference type="ARBA" id="ARBA00038392"/>
    </source>
</evidence>
<protein>
    <recommendedName>
        <fullName evidence="6">Transcription initiation factor TFIID subunit 13</fullName>
    </recommendedName>
</protein>
<gene>
    <name evidence="8" type="ORF">GNLVRS02_ARAD1C26862g</name>
</gene>
<dbReference type="GO" id="GO:0046982">
    <property type="term" value="F:protein heterodimerization activity"/>
    <property type="evidence" value="ECO:0007669"/>
    <property type="project" value="InterPro"/>
</dbReference>
<dbReference type="InterPro" id="IPR009072">
    <property type="entry name" value="Histone-fold"/>
</dbReference>
<organism evidence="8">
    <name type="scientific">Blastobotrys adeninivorans</name>
    <name type="common">Yeast</name>
    <name type="synonym">Arxula adeninivorans</name>
    <dbReference type="NCBI Taxonomy" id="409370"/>
    <lineage>
        <taxon>Eukaryota</taxon>
        <taxon>Fungi</taxon>
        <taxon>Dikarya</taxon>
        <taxon>Ascomycota</taxon>
        <taxon>Saccharomycotina</taxon>
        <taxon>Dipodascomycetes</taxon>
        <taxon>Dipodascales</taxon>
        <taxon>Trichomonascaceae</taxon>
        <taxon>Blastobotrys</taxon>
    </lineage>
</organism>
<dbReference type="InterPro" id="IPR003195">
    <property type="entry name" value="TFIID_TAF13"/>
</dbReference>
<evidence type="ECO:0000256" key="2">
    <source>
        <dbReference type="ARBA" id="ARBA00023015"/>
    </source>
</evidence>
<comment type="subcellular location">
    <subcellularLocation>
        <location evidence="1">Nucleus</location>
    </subcellularLocation>
</comment>
<dbReference type="PhylomeDB" id="A0A060T852"/>
<dbReference type="GO" id="GO:0005669">
    <property type="term" value="C:transcription factor TFIID complex"/>
    <property type="evidence" value="ECO:0007669"/>
    <property type="project" value="TreeGrafter"/>
</dbReference>